<dbReference type="EMBL" id="FXUV01000085">
    <property type="protein sequence ID" value="SMQ13626.1"/>
    <property type="molecule type" value="Genomic_DNA"/>
</dbReference>
<evidence type="ECO:0000256" key="6">
    <source>
        <dbReference type="ARBA" id="ARBA00023098"/>
    </source>
</evidence>
<evidence type="ECO:0000256" key="7">
    <source>
        <dbReference type="ARBA" id="ARBA00023239"/>
    </source>
</evidence>
<dbReference type="Gene3D" id="3.10.129.10">
    <property type="entry name" value="Hotdog Thioesterase"/>
    <property type="match status" value="1"/>
</dbReference>
<comment type="similarity">
    <text evidence="2 9">Belongs to the thioester dehydratase family. FabZ subfamily.</text>
</comment>
<dbReference type="InterPro" id="IPR010084">
    <property type="entry name" value="FabZ"/>
</dbReference>
<comment type="function">
    <text evidence="8 9">Involved in unsaturated fatty acids biosynthesis. Catalyzes the dehydration of short chain beta-hydroxyacyl-ACPs and long chain saturated and unsaturated beta-hydroxyacyl-ACPs.</text>
</comment>
<protein>
    <recommendedName>
        <fullName evidence="9">3-hydroxyacyl-[acyl-carrier-protein] dehydratase FabZ</fullName>
        <ecNumber evidence="9">4.2.1.59</ecNumber>
    </recommendedName>
    <alternativeName>
        <fullName evidence="9">(3R)-hydroxymyristoyl-[acyl-carrier-protein] dehydratase</fullName>
        <shortName evidence="9">(3R)-hydroxymyristoyl-ACP dehydrase</shortName>
    </alternativeName>
    <alternativeName>
        <fullName evidence="9">Beta-hydroxyacyl-ACP dehydratase</fullName>
    </alternativeName>
</protein>
<feature type="active site" evidence="9">
    <location>
        <position position="77"/>
    </location>
</feature>
<dbReference type="AlphaFoldDB" id="A0A238TAP9"/>
<proteinExistence type="inferred from homology"/>
<dbReference type="GO" id="GO:0005737">
    <property type="term" value="C:cytoplasm"/>
    <property type="evidence" value="ECO:0007669"/>
    <property type="project" value="UniProtKB-SubCell"/>
</dbReference>
<evidence type="ECO:0000313" key="12">
    <source>
        <dbReference type="Proteomes" id="UP000215450"/>
    </source>
</evidence>
<comment type="subcellular location">
    <subcellularLocation>
        <location evidence="1 9">Cytoplasm</location>
    </subcellularLocation>
</comment>
<dbReference type="SUPFAM" id="SSF54637">
    <property type="entry name" value="Thioesterase/thiol ester dehydrase-isomerase"/>
    <property type="match status" value="1"/>
</dbReference>
<dbReference type="GO" id="GO:0006633">
    <property type="term" value="P:fatty acid biosynthetic process"/>
    <property type="evidence" value="ECO:0007669"/>
    <property type="project" value="UniProtKB-UniRule"/>
</dbReference>
<keyword evidence="4 9" id="KW-0444">Lipid biosynthesis</keyword>
<accession>A0A238TAP9</accession>
<organism evidence="11 12">
    <name type="scientific">Kingella negevensis</name>
    <dbReference type="NCBI Taxonomy" id="1522312"/>
    <lineage>
        <taxon>Bacteria</taxon>
        <taxon>Pseudomonadati</taxon>
        <taxon>Pseudomonadota</taxon>
        <taxon>Betaproteobacteria</taxon>
        <taxon>Neisseriales</taxon>
        <taxon>Neisseriaceae</taxon>
        <taxon>Kingella</taxon>
    </lineage>
</organism>
<evidence type="ECO:0000313" key="11">
    <source>
        <dbReference type="EMBL" id="SNB66831.1"/>
    </source>
</evidence>
<dbReference type="EMBL" id="FXUV02000020">
    <property type="protein sequence ID" value="SNB66831.1"/>
    <property type="molecule type" value="Genomic_DNA"/>
</dbReference>
<sequence>MNLKDKIRIALFYFEFTIKRLYKKMNITLPIEAKEIQKLIPHRYPFMLIDRITEFESGKTLTALKNVSINEPQFTGHFPEFPVMPGVLIIEAMAQACGALAILSEGGRKPDEIFFFAGIDNARFKRQVIPGDQLVFKIELLQSKRGIGKFAAKAFVGDELAVEAEIMCAKRKVAM</sequence>
<dbReference type="GO" id="GO:0019171">
    <property type="term" value="F:(3R)-hydroxyacyl-[acyl-carrier-protein] dehydratase activity"/>
    <property type="evidence" value="ECO:0007669"/>
    <property type="project" value="UniProtKB-EC"/>
</dbReference>
<evidence type="ECO:0000256" key="5">
    <source>
        <dbReference type="ARBA" id="ARBA00022556"/>
    </source>
</evidence>
<dbReference type="CDD" id="cd01288">
    <property type="entry name" value="FabZ"/>
    <property type="match status" value="1"/>
</dbReference>
<name>A0A238TAP9_9NEIS</name>
<dbReference type="Proteomes" id="UP000215450">
    <property type="component" value="Unassembled WGS sequence"/>
</dbReference>
<evidence type="ECO:0000256" key="3">
    <source>
        <dbReference type="ARBA" id="ARBA00022490"/>
    </source>
</evidence>
<dbReference type="EC" id="4.2.1.59" evidence="9"/>
<reference evidence="11 12" key="2">
    <citation type="submission" date="2017-06" db="EMBL/GenBank/DDBJ databases">
        <authorList>
            <person name="Kim H.J."/>
            <person name="Triplett B.A."/>
        </authorList>
    </citation>
    <scope>NUCLEOTIDE SEQUENCE [LARGE SCALE GENOMIC DNA]</scope>
    <source>
        <strain evidence="11">Kingella_eburonensis</strain>
    </source>
</reference>
<evidence type="ECO:0000256" key="2">
    <source>
        <dbReference type="ARBA" id="ARBA00009174"/>
    </source>
</evidence>
<dbReference type="GO" id="GO:0016020">
    <property type="term" value="C:membrane"/>
    <property type="evidence" value="ECO:0007669"/>
    <property type="project" value="GOC"/>
</dbReference>
<dbReference type="STRING" id="1522312.GCA_900177895_02244"/>
<evidence type="ECO:0000256" key="8">
    <source>
        <dbReference type="ARBA" id="ARBA00025049"/>
    </source>
</evidence>
<evidence type="ECO:0000256" key="1">
    <source>
        <dbReference type="ARBA" id="ARBA00004496"/>
    </source>
</evidence>
<keyword evidence="5 9" id="KW-0441">Lipid A biosynthesis</keyword>
<dbReference type="InterPro" id="IPR013114">
    <property type="entry name" value="FabA_FabZ"/>
</dbReference>
<keyword evidence="7 9" id="KW-0456">Lyase</keyword>
<keyword evidence="12" id="KW-1185">Reference proteome</keyword>
<comment type="catalytic activity">
    <reaction evidence="9">
        <text>a (3R)-hydroxyacyl-[ACP] = a (2E)-enoyl-[ACP] + H2O</text>
        <dbReference type="Rhea" id="RHEA:13097"/>
        <dbReference type="Rhea" id="RHEA-COMP:9925"/>
        <dbReference type="Rhea" id="RHEA-COMP:9945"/>
        <dbReference type="ChEBI" id="CHEBI:15377"/>
        <dbReference type="ChEBI" id="CHEBI:78784"/>
        <dbReference type="ChEBI" id="CHEBI:78827"/>
        <dbReference type="EC" id="4.2.1.59"/>
    </reaction>
</comment>
<dbReference type="PANTHER" id="PTHR30272">
    <property type="entry name" value="3-HYDROXYACYL-[ACYL-CARRIER-PROTEIN] DEHYDRATASE"/>
    <property type="match status" value="1"/>
</dbReference>
<dbReference type="InterPro" id="IPR029069">
    <property type="entry name" value="HotDog_dom_sf"/>
</dbReference>
<dbReference type="FunFam" id="3.10.129.10:FF:000001">
    <property type="entry name" value="3-hydroxyacyl-[acyl-carrier-protein] dehydratase FabZ"/>
    <property type="match status" value="1"/>
</dbReference>
<gene>
    <name evidence="9 11" type="primary">fabZ</name>
    <name evidence="10" type="ORF">KEBURONENSIS_00694</name>
    <name evidence="11" type="ORF">KEBURONENSIS_01174</name>
</gene>
<dbReference type="NCBIfam" id="TIGR01750">
    <property type="entry name" value="fabZ"/>
    <property type="match status" value="1"/>
</dbReference>
<dbReference type="PANTHER" id="PTHR30272:SF1">
    <property type="entry name" value="3-HYDROXYACYL-[ACYL-CARRIER-PROTEIN] DEHYDRATASE"/>
    <property type="match status" value="1"/>
</dbReference>
<keyword evidence="3 9" id="KW-0963">Cytoplasm</keyword>
<evidence type="ECO:0000256" key="4">
    <source>
        <dbReference type="ARBA" id="ARBA00022516"/>
    </source>
</evidence>
<dbReference type="GO" id="GO:0009245">
    <property type="term" value="P:lipid A biosynthetic process"/>
    <property type="evidence" value="ECO:0007669"/>
    <property type="project" value="UniProtKB-UniRule"/>
</dbReference>
<evidence type="ECO:0000256" key="9">
    <source>
        <dbReference type="HAMAP-Rule" id="MF_00406"/>
    </source>
</evidence>
<dbReference type="HAMAP" id="MF_00406">
    <property type="entry name" value="FabZ"/>
    <property type="match status" value="1"/>
</dbReference>
<dbReference type="Pfam" id="PF07977">
    <property type="entry name" value="FabA"/>
    <property type="match status" value="1"/>
</dbReference>
<evidence type="ECO:0000313" key="10">
    <source>
        <dbReference type="EMBL" id="SMQ13626.1"/>
    </source>
</evidence>
<keyword evidence="6 9" id="KW-0443">Lipid metabolism</keyword>
<dbReference type="NCBIfam" id="NF000582">
    <property type="entry name" value="PRK00006.1"/>
    <property type="match status" value="1"/>
</dbReference>
<reference evidence="10" key="1">
    <citation type="submission" date="2017-05" db="EMBL/GenBank/DDBJ databases">
        <authorList>
            <person name="Song R."/>
            <person name="Chenine A.L."/>
            <person name="Ruprecht R.M."/>
        </authorList>
    </citation>
    <scope>NUCLEOTIDE SEQUENCE</scope>
    <source>
        <strain evidence="10">Kingella_eburonensis</strain>
    </source>
</reference>